<gene>
    <name evidence="2" type="ORF">AJGP001_08945</name>
</gene>
<proteinExistence type="predicted"/>
<dbReference type="Proteomes" id="UP000189661">
    <property type="component" value="Chromosome"/>
</dbReference>
<sequence length="173" mass="19582">METVKVLQMVGFKNSGKTTLVLDLLKQANDKGKSVSTIKRHGHEGALDMPPTETDSMRFFTEGANSSVVYGGGVIQLHQRKEQATLDELIVLTSLGHPDYIFIEGFKEARFEKIVLLRSADEWLQLQSLQHISLVITQEVIELDNIPVILQNDSKQLREWFTNWMDGDRNEGV</sequence>
<dbReference type="NCBIfam" id="TIGR00176">
    <property type="entry name" value="mobB"/>
    <property type="match status" value="1"/>
</dbReference>
<evidence type="ECO:0000313" key="3">
    <source>
        <dbReference type="Proteomes" id="UP000189661"/>
    </source>
</evidence>
<keyword evidence="3" id="KW-1185">Reference proteome</keyword>
<organism evidence="2 3">
    <name type="scientific">Planococcus faecalis</name>
    <dbReference type="NCBI Taxonomy" id="1598147"/>
    <lineage>
        <taxon>Bacteria</taxon>
        <taxon>Bacillati</taxon>
        <taxon>Bacillota</taxon>
        <taxon>Bacilli</taxon>
        <taxon>Bacillales</taxon>
        <taxon>Caryophanaceae</taxon>
        <taxon>Planococcus</taxon>
    </lineage>
</organism>
<evidence type="ECO:0000259" key="1">
    <source>
        <dbReference type="Pfam" id="PF03205"/>
    </source>
</evidence>
<accession>A0ABN4XNS3</accession>
<name>A0ABN4XNS3_9BACL</name>
<protein>
    <submittedName>
        <fullName evidence="2">Molybdopterin-guanine dinucleotide biosynthesis protein B</fullName>
    </submittedName>
</protein>
<dbReference type="Gene3D" id="3.40.50.300">
    <property type="entry name" value="P-loop containing nucleotide triphosphate hydrolases"/>
    <property type="match status" value="1"/>
</dbReference>
<dbReference type="InterPro" id="IPR027417">
    <property type="entry name" value="P-loop_NTPase"/>
</dbReference>
<dbReference type="PANTHER" id="PTHR40072">
    <property type="entry name" value="MOLYBDOPTERIN-GUANINE DINUCLEOTIDE BIOSYNTHESIS ADAPTER PROTEIN-RELATED"/>
    <property type="match status" value="1"/>
</dbReference>
<evidence type="ECO:0000313" key="2">
    <source>
        <dbReference type="EMBL" id="AQU79378.1"/>
    </source>
</evidence>
<dbReference type="SUPFAM" id="SSF52540">
    <property type="entry name" value="P-loop containing nucleoside triphosphate hydrolases"/>
    <property type="match status" value="1"/>
</dbReference>
<dbReference type="InterPro" id="IPR004435">
    <property type="entry name" value="MobB_dom"/>
</dbReference>
<dbReference type="RefSeq" id="WP_078080429.1">
    <property type="nucleotide sequence ID" value="NZ_CP019401.1"/>
</dbReference>
<dbReference type="PANTHER" id="PTHR40072:SF1">
    <property type="entry name" value="MOLYBDOPTERIN-GUANINE DINUCLEOTIDE BIOSYNTHESIS ADAPTER PROTEIN"/>
    <property type="match status" value="1"/>
</dbReference>
<dbReference type="InterPro" id="IPR052539">
    <property type="entry name" value="MGD_biosynthesis_adapter"/>
</dbReference>
<feature type="domain" description="Molybdopterin-guanine dinucleotide biosynthesis protein B (MobB)" evidence="1">
    <location>
        <begin position="6"/>
        <end position="136"/>
    </location>
</feature>
<reference evidence="2 3" key="1">
    <citation type="submission" date="2017-01" db="EMBL/GenBank/DDBJ databases">
        <title>Planococcus faecalis genome complete sequence.</title>
        <authorList>
            <person name="Lee P.C."/>
        </authorList>
    </citation>
    <scope>NUCLEOTIDE SEQUENCE [LARGE SCALE GENOMIC DNA]</scope>
    <source>
        <strain evidence="2 3">AJ003</strain>
    </source>
</reference>
<dbReference type="Pfam" id="PF03205">
    <property type="entry name" value="MobB"/>
    <property type="match status" value="1"/>
</dbReference>
<dbReference type="EMBL" id="CP019401">
    <property type="protein sequence ID" value="AQU79378.1"/>
    <property type="molecule type" value="Genomic_DNA"/>
</dbReference>